<proteinExistence type="predicted"/>
<feature type="domain" description="DUF4397" evidence="2">
    <location>
        <begin position="40"/>
        <end position="154"/>
    </location>
</feature>
<dbReference type="RefSeq" id="WP_378985981.1">
    <property type="nucleotide sequence ID" value="NZ_JBHSBW010000011.1"/>
</dbReference>
<accession>A0ABV8PB67</accession>
<feature type="transmembrane region" description="Helical" evidence="1">
    <location>
        <begin position="12"/>
        <end position="30"/>
    </location>
</feature>
<dbReference type="Proteomes" id="UP001595789">
    <property type="component" value="Unassembled WGS sequence"/>
</dbReference>
<organism evidence="3 4">
    <name type="scientific">Pedobacter lithocola</name>
    <dbReference type="NCBI Taxonomy" id="1908239"/>
    <lineage>
        <taxon>Bacteria</taxon>
        <taxon>Pseudomonadati</taxon>
        <taxon>Bacteroidota</taxon>
        <taxon>Sphingobacteriia</taxon>
        <taxon>Sphingobacteriales</taxon>
        <taxon>Sphingobacteriaceae</taxon>
        <taxon>Pedobacter</taxon>
    </lineage>
</organism>
<gene>
    <name evidence="3" type="ORF">ACFOWA_13580</name>
</gene>
<evidence type="ECO:0000313" key="4">
    <source>
        <dbReference type="Proteomes" id="UP001595789"/>
    </source>
</evidence>
<evidence type="ECO:0000256" key="1">
    <source>
        <dbReference type="SAM" id="Phobius"/>
    </source>
</evidence>
<comment type="caution">
    <text evidence="3">The sequence shown here is derived from an EMBL/GenBank/DDBJ whole genome shotgun (WGS) entry which is preliminary data.</text>
</comment>
<dbReference type="EMBL" id="JBHSBW010000011">
    <property type="protein sequence ID" value="MFC4212223.1"/>
    <property type="molecule type" value="Genomic_DNA"/>
</dbReference>
<keyword evidence="1" id="KW-0472">Membrane</keyword>
<dbReference type="Pfam" id="PF14344">
    <property type="entry name" value="DUF4397"/>
    <property type="match status" value="1"/>
</dbReference>
<sequence>MQTFTIFLLRKSYIYSLVILLIAVLISSCVKTDATDTTISYLRVVNSSPGLATYNVYLNGSAINSASLPFAGSLAYTSKTAGTYSLKFTSGSNTESLLTKDVTLNQNTRYSYYLINKPGQLDGLLIGDDLSMPSTDKAYIRFINLSPDAPSLDLFKTSTTTSYATNKAFKTAGGFVAIDAGTYSLDAKDTATGSVKTTITDAVFVAGYHYDVICGGLINPANDSEKSIGLHVLTIK</sequence>
<keyword evidence="4" id="KW-1185">Reference proteome</keyword>
<protein>
    <submittedName>
        <fullName evidence="3">DUF4397 domain-containing protein</fullName>
    </submittedName>
</protein>
<evidence type="ECO:0000259" key="2">
    <source>
        <dbReference type="Pfam" id="PF14344"/>
    </source>
</evidence>
<dbReference type="InterPro" id="IPR025510">
    <property type="entry name" value="DUF4397"/>
</dbReference>
<reference evidence="4" key="1">
    <citation type="journal article" date="2019" name="Int. J. Syst. Evol. Microbiol.">
        <title>The Global Catalogue of Microorganisms (GCM) 10K type strain sequencing project: providing services to taxonomists for standard genome sequencing and annotation.</title>
        <authorList>
            <consortium name="The Broad Institute Genomics Platform"/>
            <consortium name="The Broad Institute Genome Sequencing Center for Infectious Disease"/>
            <person name="Wu L."/>
            <person name="Ma J."/>
        </authorList>
    </citation>
    <scope>NUCLEOTIDE SEQUENCE [LARGE SCALE GENOMIC DNA]</scope>
    <source>
        <strain evidence="4">CCM 8691</strain>
    </source>
</reference>
<name>A0ABV8PB67_9SPHI</name>
<keyword evidence="1" id="KW-1133">Transmembrane helix</keyword>
<evidence type="ECO:0000313" key="3">
    <source>
        <dbReference type="EMBL" id="MFC4212223.1"/>
    </source>
</evidence>
<keyword evidence="1" id="KW-0812">Transmembrane</keyword>